<dbReference type="AlphaFoldDB" id="A0A2G8SHY1"/>
<accession>A0A2G8SHY1</accession>
<feature type="compositionally biased region" description="Low complexity" evidence="1">
    <location>
        <begin position="1"/>
        <end position="21"/>
    </location>
</feature>
<evidence type="ECO:0000313" key="2">
    <source>
        <dbReference type="EMBL" id="PIL33327.1"/>
    </source>
</evidence>
<sequence length="212" mass="22976">MASPSTPKSNPTSPKSSPRSKLNSTPKHDWVPDPEFYYELHTFQVDSVRFRIPTHHLAESPFFQKLFHVAAPSGPVETFCDIDHLEGVSATEAVLEFGSLVAGAAYYATGSPRLPHSDSSRAAHKQLKKFSTQVIRRSEDERDTASARNSGLSPKVCTSSPSSSSPGSVVATPPVLEVQRSAHLSLAYACQQARTLPPATLCQRVHRTPPSA</sequence>
<comment type="caution">
    <text evidence="2">The sequence shown here is derived from an EMBL/GenBank/DDBJ whole genome shotgun (WGS) entry which is preliminary data.</text>
</comment>
<keyword evidence="3" id="KW-1185">Reference proteome</keyword>
<gene>
    <name evidence="2" type="ORF">GSI_04778</name>
</gene>
<name>A0A2G8SHY1_9APHY</name>
<organism evidence="2 3">
    <name type="scientific">Ganoderma sinense ZZ0214-1</name>
    <dbReference type="NCBI Taxonomy" id="1077348"/>
    <lineage>
        <taxon>Eukaryota</taxon>
        <taxon>Fungi</taxon>
        <taxon>Dikarya</taxon>
        <taxon>Basidiomycota</taxon>
        <taxon>Agaricomycotina</taxon>
        <taxon>Agaricomycetes</taxon>
        <taxon>Polyporales</taxon>
        <taxon>Polyporaceae</taxon>
        <taxon>Ganoderma</taxon>
    </lineage>
</organism>
<evidence type="ECO:0000256" key="1">
    <source>
        <dbReference type="SAM" id="MobiDB-lite"/>
    </source>
</evidence>
<evidence type="ECO:0000313" key="3">
    <source>
        <dbReference type="Proteomes" id="UP000230002"/>
    </source>
</evidence>
<proteinExistence type="predicted"/>
<dbReference type="Proteomes" id="UP000230002">
    <property type="component" value="Unassembled WGS sequence"/>
</dbReference>
<dbReference type="EMBL" id="AYKW01000008">
    <property type="protein sequence ID" value="PIL33327.1"/>
    <property type="molecule type" value="Genomic_DNA"/>
</dbReference>
<feature type="region of interest" description="Disordered" evidence="1">
    <location>
        <begin position="135"/>
        <end position="171"/>
    </location>
</feature>
<feature type="region of interest" description="Disordered" evidence="1">
    <location>
        <begin position="1"/>
        <end position="27"/>
    </location>
</feature>
<feature type="compositionally biased region" description="Low complexity" evidence="1">
    <location>
        <begin position="153"/>
        <end position="171"/>
    </location>
</feature>
<feature type="compositionally biased region" description="Basic and acidic residues" evidence="1">
    <location>
        <begin position="136"/>
        <end position="145"/>
    </location>
</feature>
<reference evidence="2 3" key="1">
    <citation type="journal article" date="2015" name="Sci. Rep.">
        <title>Chromosome-level genome map provides insights into diverse defense mechanisms in the medicinal fungus Ganoderma sinense.</title>
        <authorList>
            <person name="Zhu Y."/>
            <person name="Xu J."/>
            <person name="Sun C."/>
            <person name="Zhou S."/>
            <person name="Xu H."/>
            <person name="Nelson D.R."/>
            <person name="Qian J."/>
            <person name="Song J."/>
            <person name="Luo H."/>
            <person name="Xiang L."/>
            <person name="Li Y."/>
            <person name="Xu Z."/>
            <person name="Ji A."/>
            <person name="Wang L."/>
            <person name="Lu S."/>
            <person name="Hayward A."/>
            <person name="Sun W."/>
            <person name="Li X."/>
            <person name="Schwartz D.C."/>
            <person name="Wang Y."/>
            <person name="Chen S."/>
        </authorList>
    </citation>
    <scope>NUCLEOTIDE SEQUENCE [LARGE SCALE GENOMIC DNA]</scope>
    <source>
        <strain evidence="2 3">ZZ0214-1</strain>
    </source>
</reference>
<protein>
    <submittedName>
        <fullName evidence="2">Uncharacterized protein</fullName>
    </submittedName>
</protein>